<protein>
    <submittedName>
        <fullName evidence="1">Uncharacterized protein</fullName>
    </submittedName>
</protein>
<keyword evidence="2" id="KW-1185">Reference proteome</keyword>
<dbReference type="Proteomes" id="UP001055072">
    <property type="component" value="Unassembled WGS sequence"/>
</dbReference>
<comment type="caution">
    <text evidence="1">The sequence shown here is derived from an EMBL/GenBank/DDBJ whole genome shotgun (WGS) entry which is preliminary data.</text>
</comment>
<gene>
    <name evidence="1" type="ORF">BDY19DRAFT_307605</name>
</gene>
<proteinExistence type="predicted"/>
<evidence type="ECO:0000313" key="2">
    <source>
        <dbReference type="Proteomes" id="UP001055072"/>
    </source>
</evidence>
<sequence length="997" mass="108813">MKKFFRERKLSFDSKTKPVLAPAAPASTSTSTPSTGPAETPLYARFASLHRSHDHGGPSKPVVSGPMQLSSKPSLSRTSANGTAPAKSKEGIGRILSRNQESSKPNVLHKRFSRNSQEVDQQALNGMYSKSSREEQRASIVASPPRQIPRQVLPEPISPVRAEPQVAFPHKLSQEYVRNGFSPQGLVVPRMEWTPSQSTSSLTSGSDSILYSPLPKQLVVRNFDPENDSLASSVARPTHLEEHNHSQPVSSPPIPPKPLEVTSPFARSAPLHPSSLGSEPQNHTVSSPQDSRYPGPSRPALDHGFANGQNSNGSHNHSLPHTSNISSSASYSQPLPSVASPSYPARPLPSRPQDTHRHEPNNDDPPAAPPVRKVSLLSTPSVTRRKYSPLAAFGLPVSQVDSSTSHITDTSSSSVHDEKPLTDVNYGPVSAQTPLPEIRKPPLLPSLDVSPSTFEHSSLDIDFSNWRKTATESGSKRVSQVDSPAKQPSTIPSILSSPASFAQSQLPEIDEQEFSTNEKLNDATITASHPHPHSQFHPDPPPEPSLDSKPTYPAPVPVHPPTEPGIVASRLSASLHSTSTAYQTRASPSQPYVDLSTQDMPDVGETRFQRVEEPPPEPPMKSRVSHTRQDAHGNKVLVRAPDVPDPNTRYTPPDQHNGPVQGRPLIFAAMEATETSGAHDLRVDPRMIGFIGNASATKKTEEVHEFVRRHTGYQTPTSTPPPPPPEKEEKAHRKKLSKVRRDQPSRKVEDEVGRSSPTKPGSARTTIVRSPDEGESRTALHRSMSAANPTTTSALPTKSGSPPRVRDETERQGSDIERHARKRSVHTENKLNRRSRDGVKTLTEKQVEKLSNRKSYNGSPKLPEPPVSPPKRPAPVEQSPAYPPPPHKLSYRSTAPFIPTQPAEVPIAPISASKHSLHHVHVRQLSLTNGSGSRHTTSQLPTPPEENQATMPLRPRREKKSASPPSHRHHEHHDRKRASSGTVSAYCWLCEVVVEFA</sequence>
<accession>A0ACB8TYW3</accession>
<evidence type="ECO:0000313" key="1">
    <source>
        <dbReference type="EMBL" id="KAI0087201.1"/>
    </source>
</evidence>
<dbReference type="EMBL" id="MU274919">
    <property type="protein sequence ID" value="KAI0087201.1"/>
    <property type="molecule type" value="Genomic_DNA"/>
</dbReference>
<reference evidence="1" key="1">
    <citation type="journal article" date="2021" name="Environ. Microbiol.">
        <title>Gene family expansions and transcriptome signatures uncover fungal adaptations to wood decay.</title>
        <authorList>
            <person name="Hage H."/>
            <person name="Miyauchi S."/>
            <person name="Viragh M."/>
            <person name="Drula E."/>
            <person name="Min B."/>
            <person name="Chaduli D."/>
            <person name="Navarro D."/>
            <person name="Favel A."/>
            <person name="Norest M."/>
            <person name="Lesage-Meessen L."/>
            <person name="Balint B."/>
            <person name="Merenyi Z."/>
            <person name="de Eugenio L."/>
            <person name="Morin E."/>
            <person name="Martinez A.T."/>
            <person name="Baldrian P."/>
            <person name="Stursova M."/>
            <person name="Martinez M.J."/>
            <person name="Novotny C."/>
            <person name="Magnuson J.K."/>
            <person name="Spatafora J.W."/>
            <person name="Maurice S."/>
            <person name="Pangilinan J."/>
            <person name="Andreopoulos W."/>
            <person name="LaButti K."/>
            <person name="Hundley H."/>
            <person name="Na H."/>
            <person name="Kuo A."/>
            <person name="Barry K."/>
            <person name="Lipzen A."/>
            <person name="Henrissat B."/>
            <person name="Riley R."/>
            <person name="Ahrendt S."/>
            <person name="Nagy L.G."/>
            <person name="Grigoriev I.V."/>
            <person name="Martin F."/>
            <person name="Rosso M.N."/>
        </authorList>
    </citation>
    <scope>NUCLEOTIDE SEQUENCE</scope>
    <source>
        <strain evidence="1">CBS 384.51</strain>
    </source>
</reference>
<organism evidence="1 2">
    <name type="scientific">Irpex rosettiformis</name>
    <dbReference type="NCBI Taxonomy" id="378272"/>
    <lineage>
        <taxon>Eukaryota</taxon>
        <taxon>Fungi</taxon>
        <taxon>Dikarya</taxon>
        <taxon>Basidiomycota</taxon>
        <taxon>Agaricomycotina</taxon>
        <taxon>Agaricomycetes</taxon>
        <taxon>Polyporales</taxon>
        <taxon>Irpicaceae</taxon>
        <taxon>Irpex</taxon>
    </lineage>
</organism>
<name>A0ACB8TYW3_9APHY</name>